<dbReference type="Pfam" id="PF21109">
    <property type="entry name" value="Stonustoxin_helical"/>
    <property type="match status" value="1"/>
</dbReference>
<dbReference type="GO" id="GO:0005576">
    <property type="term" value="C:extracellular region"/>
    <property type="evidence" value="ECO:0007669"/>
    <property type="project" value="UniProtKB-SubCell"/>
</dbReference>
<organism evidence="8 9">
    <name type="scientific">Maylandia zebra</name>
    <name type="common">zebra mbuna</name>
    <dbReference type="NCBI Taxonomy" id="106582"/>
    <lineage>
        <taxon>Eukaryota</taxon>
        <taxon>Metazoa</taxon>
        <taxon>Chordata</taxon>
        <taxon>Craniata</taxon>
        <taxon>Vertebrata</taxon>
        <taxon>Euteleostomi</taxon>
        <taxon>Actinopterygii</taxon>
        <taxon>Neopterygii</taxon>
        <taxon>Teleostei</taxon>
        <taxon>Neoteleostei</taxon>
        <taxon>Acanthomorphata</taxon>
        <taxon>Ovalentaria</taxon>
        <taxon>Cichlomorphae</taxon>
        <taxon>Cichliformes</taxon>
        <taxon>Cichlidae</taxon>
        <taxon>African cichlids</taxon>
        <taxon>Pseudocrenilabrinae</taxon>
        <taxon>Haplochromini</taxon>
        <taxon>Maylandia</taxon>
        <taxon>Maylandia zebra complex</taxon>
    </lineage>
</organism>
<reference evidence="8" key="3">
    <citation type="submission" date="2025-09" db="UniProtKB">
        <authorList>
            <consortium name="Ensembl"/>
        </authorList>
    </citation>
    <scope>IDENTIFICATION</scope>
</reference>
<evidence type="ECO:0000256" key="3">
    <source>
        <dbReference type="ARBA" id="ARBA00022525"/>
    </source>
</evidence>
<keyword evidence="9" id="KW-1185">Reference proteome</keyword>
<keyword evidence="3" id="KW-0964">Secreted</keyword>
<evidence type="ECO:0000256" key="4">
    <source>
        <dbReference type="ARBA" id="ARBA00022656"/>
    </source>
</evidence>
<dbReference type="InterPro" id="IPR003879">
    <property type="entry name" value="Butyrophylin_SPRY"/>
</dbReference>
<dbReference type="GeneTree" id="ENSGT00390000014380"/>
<dbReference type="Ensembl" id="ENSMZET00005023614.1">
    <property type="protein sequence ID" value="ENSMZEP00005022862.1"/>
    <property type="gene ID" value="ENSMZEG00005013393.1"/>
</dbReference>
<evidence type="ECO:0000259" key="7">
    <source>
        <dbReference type="PROSITE" id="PS50188"/>
    </source>
</evidence>
<accession>A0A3P9CLA4</accession>
<dbReference type="InterPro" id="IPR052090">
    <property type="entry name" value="Cytolytic_pore-forming_toxin"/>
</dbReference>
<dbReference type="InterPro" id="IPR040581">
    <property type="entry name" value="Thioredoxin_11"/>
</dbReference>
<dbReference type="GO" id="GO:0090729">
    <property type="term" value="F:toxin activity"/>
    <property type="evidence" value="ECO:0007669"/>
    <property type="project" value="UniProtKB-KW"/>
</dbReference>
<dbReference type="InterPro" id="IPR006574">
    <property type="entry name" value="PRY"/>
</dbReference>
<reference evidence="8 9" key="1">
    <citation type="journal article" date="2014" name="Nature">
        <title>The genomic substrate for adaptive radiation in African cichlid fish.</title>
        <authorList>
            <person name="Brawand D."/>
            <person name="Wagner C.E."/>
            <person name="Li Y.I."/>
            <person name="Malinsky M."/>
            <person name="Keller I."/>
            <person name="Fan S."/>
            <person name="Simakov O."/>
            <person name="Ng A.Y."/>
            <person name="Lim Z.W."/>
            <person name="Bezault E."/>
            <person name="Turner-Maier J."/>
            <person name="Johnson J."/>
            <person name="Alcazar R."/>
            <person name="Noh H.J."/>
            <person name="Russell P."/>
            <person name="Aken B."/>
            <person name="Alfoldi J."/>
            <person name="Amemiya C."/>
            <person name="Azzouzi N."/>
            <person name="Baroiller J.F."/>
            <person name="Barloy-Hubler F."/>
            <person name="Berlin A."/>
            <person name="Bloomquist R."/>
            <person name="Carleton K.L."/>
            <person name="Conte M.A."/>
            <person name="D'Cotta H."/>
            <person name="Eshel O."/>
            <person name="Gaffney L."/>
            <person name="Galibert F."/>
            <person name="Gante H.F."/>
            <person name="Gnerre S."/>
            <person name="Greuter L."/>
            <person name="Guyon R."/>
            <person name="Haddad N.S."/>
            <person name="Haerty W."/>
            <person name="Harris R.M."/>
            <person name="Hofmann H.A."/>
            <person name="Hourlier T."/>
            <person name="Hulata G."/>
            <person name="Jaffe D.B."/>
            <person name="Lara M."/>
            <person name="Lee A.P."/>
            <person name="MacCallum I."/>
            <person name="Mwaiko S."/>
            <person name="Nikaido M."/>
            <person name="Nishihara H."/>
            <person name="Ozouf-Costaz C."/>
            <person name="Penman D.J."/>
            <person name="Przybylski D."/>
            <person name="Rakotomanga M."/>
            <person name="Renn S.C.P."/>
            <person name="Ribeiro F.J."/>
            <person name="Ron M."/>
            <person name="Salzburger W."/>
            <person name="Sanchez-Pulido L."/>
            <person name="Santos M.E."/>
            <person name="Searle S."/>
            <person name="Sharpe T."/>
            <person name="Swofford R."/>
            <person name="Tan F.J."/>
            <person name="Williams L."/>
            <person name="Young S."/>
            <person name="Yin S."/>
            <person name="Okada N."/>
            <person name="Kocher T.D."/>
            <person name="Miska E.A."/>
            <person name="Lander E.S."/>
            <person name="Venkatesh B."/>
            <person name="Fernald R.D."/>
            <person name="Meyer A."/>
            <person name="Ponting C.P."/>
            <person name="Streelman J.T."/>
            <person name="Lindblad-Toh K."/>
            <person name="Seehausen O."/>
            <person name="Di Palma F."/>
        </authorList>
    </citation>
    <scope>NUCLEOTIDE SEQUENCE</scope>
</reference>
<evidence type="ECO:0000313" key="8">
    <source>
        <dbReference type="Ensembl" id="ENSMZEP00005022862.1"/>
    </source>
</evidence>
<reference evidence="8" key="2">
    <citation type="submission" date="2025-08" db="UniProtKB">
        <authorList>
            <consortium name="Ensembl"/>
        </authorList>
    </citation>
    <scope>IDENTIFICATION</scope>
</reference>
<dbReference type="PANTHER" id="PTHR31594">
    <property type="entry name" value="AIG1-TYPE G DOMAIN-CONTAINING PROTEIN"/>
    <property type="match status" value="1"/>
</dbReference>
<dbReference type="PRINTS" id="PR01407">
    <property type="entry name" value="BUTYPHLNCDUF"/>
</dbReference>
<dbReference type="SUPFAM" id="SSF49899">
    <property type="entry name" value="Concanavalin A-like lectins/glucanases"/>
    <property type="match status" value="1"/>
</dbReference>
<dbReference type="Gene3D" id="2.60.120.920">
    <property type="match status" value="1"/>
</dbReference>
<evidence type="ECO:0000256" key="5">
    <source>
        <dbReference type="ARBA" id="ARBA00022735"/>
    </source>
</evidence>
<dbReference type="InterPro" id="IPR048997">
    <property type="entry name" value="Stonustoxin-like_helical"/>
</dbReference>
<protein>
    <submittedName>
        <fullName evidence="8">Stonustoxin subunit beta-like</fullName>
    </submittedName>
</protein>
<dbReference type="CDD" id="cd16040">
    <property type="entry name" value="SPRY_PRY_SNTX"/>
    <property type="match status" value="1"/>
</dbReference>
<comment type="subcellular location">
    <subcellularLocation>
        <location evidence="1">Secreted</location>
    </subcellularLocation>
</comment>
<dbReference type="SMART" id="SM00449">
    <property type="entry name" value="SPRY"/>
    <property type="match status" value="1"/>
</dbReference>
<dbReference type="GO" id="GO:0031640">
    <property type="term" value="P:killing of cells of another organism"/>
    <property type="evidence" value="ECO:0007669"/>
    <property type="project" value="UniProtKB-KW"/>
</dbReference>
<keyword evidence="6" id="KW-0204">Cytolysis</keyword>
<comment type="similarity">
    <text evidence="2">Belongs to the SNTX/VTX toxin family.</text>
</comment>
<evidence type="ECO:0000313" key="9">
    <source>
        <dbReference type="Proteomes" id="UP000265160"/>
    </source>
</evidence>
<keyword evidence="4" id="KW-0800">Toxin</keyword>
<dbReference type="InterPro" id="IPR013320">
    <property type="entry name" value="ConA-like_dom_sf"/>
</dbReference>
<dbReference type="PROSITE" id="PS50188">
    <property type="entry name" value="B302_SPRY"/>
    <property type="match status" value="1"/>
</dbReference>
<dbReference type="Proteomes" id="UP000265160">
    <property type="component" value="LG3"/>
</dbReference>
<dbReference type="PANTHER" id="PTHR31594:SF16">
    <property type="entry name" value="SI:CH211-281L24.3"/>
    <property type="match status" value="1"/>
</dbReference>
<dbReference type="Pfam" id="PF18078">
    <property type="entry name" value="Thioredoxin_11"/>
    <property type="match status" value="1"/>
</dbReference>
<dbReference type="Pfam" id="PF00622">
    <property type="entry name" value="SPRY"/>
    <property type="match status" value="1"/>
</dbReference>
<evidence type="ECO:0000256" key="2">
    <source>
        <dbReference type="ARBA" id="ARBA00006480"/>
    </source>
</evidence>
<sequence length="708" mass="80587">MHFLSAYLVGFCFFALYPRPSSPLFFPVFLSPFSFPHSSLSHFTLWDRETIKRYSTRQNQASTTYEITTSDSIETKSSLLDVDTYSKTSWLCGLTEKSGSCSFLNDNKKFKNQSRVTLQFKATTAFERLAMTHLEAKTTQIQDVIKKSNATHVVTGIQYGAHAFFVFDSEKLESSSVQETKVHMQAAVKMIIVYSSEAKVDVKQSKEEKAVTDKFSCKFYGDFILDSNPSTFEDAVKTYSQLPKLLGGNGEKTVPVKVWLTPLKKLDPTAEEMKGEICVGLLRKAENALEIIKEMEMRCNDSLDEDVVQSFPQIHIKLKRFQNLCEDSGKKLRQAMMETFPSILEGKEDSSLEKLLDDQEKSPFSLENLDKWLDNTEREINVIRSCVEAMKGIKITKDESEFDRAVLAQDVDDVLSFVFTSVETDDPYLDQMYKYLRCHDSFTPPTKDHWFFSAEVVANLRQKAEEFYSIAKGLKSSSRFSFIVASETNKKYKGATIYHYRKGRRVTEEFSKPAVPDVENIKDRQNLIWYACDLTLDPNTANNYLILSEGNKKATCGAWQTYSDCPERFDTKTQVLCREGLTGRHYWEVEWSAGSSNNVGVAVTYQSIVRKGKSDDAGLGSNTKSWYFGVYEQELSAWHNGKVWSESLPSTGCSKVGVFLDWPAGTLSFYKVSHNTLSHFYTFRTTFTEAVYPGLYVYYKTNSLLSAC</sequence>
<feature type="domain" description="B30.2/SPRY" evidence="7">
    <location>
        <begin position="514"/>
        <end position="708"/>
    </location>
</feature>
<evidence type="ECO:0000256" key="1">
    <source>
        <dbReference type="ARBA" id="ARBA00004613"/>
    </source>
</evidence>
<dbReference type="SMART" id="SM00589">
    <property type="entry name" value="PRY"/>
    <property type="match status" value="1"/>
</dbReference>
<dbReference type="AlphaFoldDB" id="A0A3P9CLA4"/>
<evidence type="ECO:0000256" key="6">
    <source>
        <dbReference type="ARBA" id="ARBA00022852"/>
    </source>
</evidence>
<dbReference type="Pfam" id="PF13765">
    <property type="entry name" value="PRY"/>
    <property type="match status" value="1"/>
</dbReference>
<keyword evidence="5" id="KW-0354">Hemolysis</keyword>
<name>A0A3P9CLA4_9CICH</name>
<dbReference type="InterPro" id="IPR001870">
    <property type="entry name" value="B30.2/SPRY"/>
</dbReference>
<dbReference type="InterPro" id="IPR003877">
    <property type="entry name" value="SPRY_dom"/>
</dbReference>
<proteinExistence type="inferred from homology"/>
<dbReference type="InterPro" id="IPR043136">
    <property type="entry name" value="B30.2/SPRY_sf"/>
</dbReference>